<gene>
    <name evidence="4" type="primary">lip2</name>
    <name evidence="4" type="ORF">I41_36370</name>
</gene>
<dbReference type="InterPro" id="IPR049492">
    <property type="entry name" value="BD-FAE-like_dom"/>
</dbReference>
<keyword evidence="1 4" id="KW-0378">Hydrolase</keyword>
<protein>
    <submittedName>
        <fullName evidence="4">Lipase 2</fullName>
        <ecNumber evidence="4">3.1.1.3</ecNumber>
    </submittedName>
</protein>
<keyword evidence="5" id="KW-1185">Reference proteome</keyword>
<dbReference type="InterPro" id="IPR029058">
    <property type="entry name" value="AB_hydrolase_fold"/>
</dbReference>
<dbReference type="SUPFAM" id="SSF53474">
    <property type="entry name" value="alpha/beta-Hydrolases"/>
    <property type="match status" value="1"/>
</dbReference>
<dbReference type="EC" id="3.1.1.3" evidence="4"/>
<dbReference type="GO" id="GO:0004806">
    <property type="term" value="F:triacylglycerol lipase activity"/>
    <property type="evidence" value="ECO:0007669"/>
    <property type="project" value="UniProtKB-EC"/>
</dbReference>
<dbReference type="AlphaFoldDB" id="A0A517U1E6"/>
<name>A0A517U1E6_9BACT</name>
<dbReference type="KEGG" id="llh:I41_36370"/>
<dbReference type="EMBL" id="CP036339">
    <property type="protein sequence ID" value="QDT74441.1"/>
    <property type="molecule type" value="Genomic_DNA"/>
</dbReference>
<proteinExistence type="predicted"/>
<evidence type="ECO:0000259" key="3">
    <source>
        <dbReference type="Pfam" id="PF20434"/>
    </source>
</evidence>
<reference evidence="4 5" key="1">
    <citation type="submission" date="2019-02" db="EMBL/GenBank/DDBJ databases">
        <title>Deep-cultivation of Planctomycetes and their phenomic and genomic characterization uncovers novel biology.</title>
        <authorList>
            <person name="Wiegand S."/>
            <person name="Jogler M."/>
            <person name="Boedeker C."/>
            <person name="Pinto D."/>
            <person name="Vollmers J."/>
            <person name="Rivas-Marin E."/>
            <person name="Kohn T."/>
            <person name="Peeters S.H."/>
            <person name="Heuer A."/>
            <person name="Rast P."/>
            <person name="Oberbeckmann S."/>
            <person name="Bunk B."/>
            <person name="Jeske O."/>
            <person name="Meyerdierks A."/>
            <person name="Storesund J.E."/>
            <person name="Kallscheuer N."/>
            <person name="Luecker S."/>
            <person name="Lage O.M."/>
            <person name="Pohl T."/>
            <person name="Merkel B.J."/>
            <person name="Hornburger P."/>
            <person name="Mueller R.-W."/>
            <person name="Bruemmer F."/>
            <person name="Labrenz M."/>
            <person name="Spormann A.M."/>
            <person name="Op den Camp H."/>
            <person name="Overmann J."/>
            <person name="Amann R."/>
            <person name="Jetten M.S.M."/>
            <person name="Mascher T."/>
            <person name="Medema M.H."/>
            <person name="Devos D.P."/>
            <person name="Kaster A.-K."/>
            <person name="Ovreas L."/>
            <person name="Rohde M."/>
            <person name="Galperin M.Y."/>
            <person name="Jogler C."/>
        </authorList>
    </citation>
    <scope>NUCLEOTIDE SEQUENCE [LARGE SCALE GENOMIC DNA]</scope>
    <source>
        <strain evidence="4 5">I41</strain>
    </source>
</reference>
<dbReference type="Proteomes" id="UP000317909">
    <property type="component" value="Chromosome"/>
</dbReference>
<sequence length="334" mass="35871" precursor="true">MNIGKRHGLQILSLVALFAVLHAARVRAEVPPAPAGYSSETAIKAAFFAGLLKTIDVNLPVPAAVKVEKGIEYGKGGDVALKLDLYQPADEGKSDAALHPAIIFVHGGAWKGGNREIYHYYCVKLAEQGYVVATVSYRLSDVAPFPAAVQDVKCAVRWLRANAQRLHVDPNRIAMAGGSAGGHLSMMAGYVTDQPELEGTGGHPEVSSRIQAVVNLYGPTDLTTDFARDNDVVVKFLGGESYADDPDLYAQASPITHVSADDPPTLILHGSIDTVVPISQAELLVDKLKAAGVPHEYDRVEGWPHTMDLEANVNRHCLAKIEEFLDKHLQGDGK</sequence>
<dbReference type="RefSeq" id="WP_210420983.1">
    <property type="nucleotide sequence ID" value="NZ_CP036339.1"/>
</dbReference>
<evidence type="ECO:0000313" key="4">
    <source>
        <dbReference type="EMBL" id="QDT74441.1"/>
    </source>
</evidence>
<dbReference type="Gene3D" id="3.40.50.1820">
    <property type="entry name" value="alpha/beta hydrolase"/>
    <property type="match status" value="1"/>
</dbReference>
<keyword evidence="2" id="KW-0732">Signal</keyword>
<dbReference type="InterPro" id="IPR050300">
    <property type="entry name" value="GDXG_lipolytic_enzyme"/>
</dbReference>
<dbReference type="PANTHER" id="PTHR48081:SF13">
    <property type="entry name" value="ALPHA_BETA HYDROLASE"/>
    <property type="match status" value="1"/>
</dbReference>
<feature type="signal peptide" evidence="2">
    <location>
        <begin position="1"/>
        <end position="28"/>
    </location>
</feature>
<evidence type="ECO:0000256" key="2">
    <source>
        <dbReference type="SAM" id="SignalP"/>
    </source>
</evidence>
<dbReference type="Pfam" id="PF20434">
    <property type="entry name" value="BD-FAE"/>
    <property type="match status" value="1"/>
</dbReference>
<evidence type="ECO:0000256" key="1">
    <source>
        <dbReference type="ARBA" id="ARBA00022801"/>
    </source>
</evidence>
<feature type="domain" description="BD-FAE-like" evidence="3">
    <location>
        <begin position="83"/>
        <end position="288"/>
    </location>
</feature>
<evidence type="ECO:0000313" key="5">
    <source>
        <dbReference type="Proteomes" id="UP000317909"/>
    </source>
</evidence>
<organism evidence="4 5">
    <name type="scientific">Lacipirellula limnantheis</name>
    <dbReference type="NCBI Taxonomy" id="2528024"/>
    <lineage>
        <taxon>Bacteria</taxon>
        <taxon>Pseudomonadati</taxon>
        <taxon>Planctomycetota</taxon>
        <taxon>Planctomycetia</taxon>
        <taxon>Pirellulales</taxon>
        <taxon>Lacipirellulaceae</taxon>
        <taxon>Lacipirellula</taxon>
    </lineage>
</organism>
<feature type="chain" id="PRO_5021972199" evidence="2">
    <location>
        <begin position="29"/>
        <end position="334"/>
    </location>
</feature>
<dbReference type="PANTHER" id="PTHR48081">
    <property type="entry name" value="AB HYDROLASE SUPERFAMILY PROTEIN C4A8.06C"/>
    <property type="match status" value="1"/>
</dbReference>
<accession>A0A517U1E6</accession>